<sequence>MHSLILGQIGKDSSDARAPWESQSTLQQHCGLRPALRIPAASGAVEGLEVWVDKSHGAALALHRLLASS</sequence>
<comment type="caution">
    <text evidence="2">The sequence shown here is derived from an EMBL/GenBank/DDBJ whole genome shotgun (WGS) entry which is preliminary data.</text>
</comment>
<name>A0AAV7MBQ7_PLEWA</name>
<gene>
    <name evidence="2" type="ORF">NDU88_006263</name>
</gene>
<dbReference type="EMBL" id="JANPWB010000014">
    <property type="protein sequence ID" value="KAJ1101191.1"/>
    <property type="molecule type" value="Genomic_DNA"/>
</dbReference>
<dbReference type="Proteomes" id="UP001066276">
    <property type="component" value="Chromosome 10"/>
</dbReference>
<organism evidence="2 3">
    <name type="scientific">Pleurodeles waltl</name>
    <name type="common">Iberian ribbed newt</name>
    <dbReference type="NCBI Taxonomy" id="8319"/>
    <lineage>
        <taxon>Eukaryota</taxon>
        <taxon>Metazoa</taxon>
        <taxon>Chordata</taxon>
        <taxon>Craniata</taxon>
        <taxon>Vertebrata</taxon>
        <taxon>Euteleostomi</taxon>
        <taxon>Amphibia</taxon>
        <taxon>Batrachia</taxon>
        <taxon>Caudata</taxon>
        <taxon>Salamandroidea</taxon>
        <taxon>Salamandridae</taxon>
        <taxon>Pleurodelinae</taxon>
        <taxon>Pleurodeles</taxon>
    </lineage>
</organism>
<evidence type="ECO:0000313" key="3">
    <source>
        <dbReference type="Proteomes" id="UP001066276"/>
    </source>
</evidence>
<proteinExistence type="predicted"/>
<dbReference type="AlphaFoldDB" id="A0AAV7MBQ7"/>
<reference evidence="2" key="1">
    <citation type="journal article" date="2022" name="bioRxiv">
        <title>Sequencing and chromosome-scale assembly of the giantPleurodeles waltlgenome.</title>
        <authorList>
            <person name="Brown T."/>
            <person name="Elewa A."/>
            <person name="Iarovenko S."/>
            <person name="Subramanian E."/>
            <person name="Araus A.J."/>
            <person name="Petzold A."/>
            <person name="Susuki M."/>
            <person name="Suzuki K.-i.T."/>
            <person name="Hayashi T."/>
            <person name="Toyoda A."/>
            <person name="Oliveira C."/>
            <person name="Osipova E."/>
            <person name="Leigh N.D."/>
            <person name="Simon A."/>
            <person name="Yun M.H."/>
        </authorList>
    </citation>
    <scope>NUCLEOTIDE SEQUENCE</scope>
    <source>
        <strain evidence="2">20211129_DDA</strain>
        <tissue evidence="2">Liver</tissue>
    </source>
</reference>
<accession>A0AAV7MBQ7</accession>
<feature type="region of interest" description="Disordered" evidence="1">
    <location>
        <begin position="1"/>
        <end position="23"/>
    </location>
</feature>
<keyword evidence="3" id="KW-1185">Reference proteome</keyword>
<evidence type="ECO:0000256" key="1">
    <source>
        <dbReference type="SAM" id="MobiDB-lite"/>
    </source>
</evidence>
<protein>
    <submittedName>
        <fullName evidence="2">Uncharacterized protein</fullName>
    </submittedName>
</protein>
<evidence type="ECO:0000313" key="2">
    <source>
        <dbReference type="EMBL" id="KAJ1101191.1"/>
    </source>
</evidence>